<sequence length="90" mass="10062">MVVKLDIKETCVMKSAVKVSMDTNVERNVLKTVPVINATKRAGNVWMAVKLTFGEAIVVRSLMSGTTQNRFNTNFIVICQQKAKVCYCTF</sequence>
<organism evidence="1">
    <name type="scientific">Arion vulgaris</name>
    <dbReference type="NCBI Taxonomy" id="1028688"/>
    <lineage>
        <taxon>Eukaryota</taxon>
        <taxon>Metazoa</taxon>
        <taxon>Spiralia</taxon>
        <taxon>Lophotrochozoa</taxon>
        <taxon>Mollusca</taxon>
        <taxon>Gastropoda</taxon>
        <taxon>Heterobranchia</taxon>
        <taxon>Euthyneura</taxon>
        <taxon>Panpulmonata</taxon>
        <taxon>Eupulmonata</taxon>
        <taxon>Stylommatophora</taxon>
        <taxon>Helicina</taxon>
        <taxon>Arionoidea</taxon>
        <taxon>Arionidae</taxon>
        <taxon>Arion</taxon>
    </lineage>
</organism>
<evidence type="ECO:0000313" key="1">
    <source>
        <dbReference type="EMBL" id="CEK74438.1"/>
    </source>
</evidence>
<reference evidence="1" key="1">
    <citation type="submission" date="2014-12" db="EMBL/GenBank/DDBJ databases">
        <title>Insight into the proteome of Arion vulgaris.</title>
        <authorList>
            <person name="Aradska J."/>
            <person name="Bulat T."/>
            <person name="Smidak R."/>
            <person name="Sarate P."/>
            <person name="Gangsoo J."/>
            <person name="Sialana F."/>
            <person name="Bilban M."/>
            <person name="Lubec G."/>
        </authorList>
    </citation>
    <scope>NUCLEOTIDE SEQUENCE</scope>
    <source>
        <tissue evidence="1">Skin</tissue>
    </source>
</reference>
<proteinExistence type="predicted"/>
<gene>
    <name evidence="1" type="primary">ORF91087</name>
</gene>
<name>A0A0B7A0V3_9EUPU</name>
<accession>A0A0B7A0V3</accession>
<dbReference type="AlphaFoldDB" id="A0A0B7A0V3"/>
<protein>
    <submittedName>
        <fullName evidence="1">Uncharacterized protein</fullName>
    </submittedName>
</protein>
<dbReference type="EMBL" id="HACG01027573">
    <property type="protein sequence ID" value="CEK74438.1"/>
    <property type="molecule type" value="Transcribed_RNA"/>
</dbReference>